<dbReference type="AlphaFoldDB" id="A0A5Q0UG39"/>
<keyword evidence="3" id="KW-1185">Reference proteome</keyword>
<dbReference type="EMBL" id="CP040089">
    <property type="protein sequence ID" value="QGA80613.1"/>
    <property type="molecule type" value="Genomic_DNA"/>
</dbReference>
<feature type="transmembrane region" description="Helical" evidence="1">
    <location>
        <begin position="41"/>
        <end position="70"/>
    </location>
</feature>
<dbReference type="KEGG" id="ncon:LC1Nh_0725"/>
<protein>
    <recommendedName>
        <fullName evidence="4">Phage holin family protein</fullName>
    </recommendedName>
</protein>
<reference evidence="3" key="1">
    <citation type="submission" date="2019-05" db="EMBL/GenBank/DDBJ databases">
        <title>Candidatus Nanohalobium constans, a novel model system to study the DPANN nano-sized archaea: genomic and physiological characterization of a nanoarchaeon co-cultured with its chitinotrophic host.</title>
        <authorList>
            <person name="La Cono V."/>
            <person name="Arcadi E."/>
            <person name="Crisafi F."/>
            <person name="Denaro R."/>
            <person name="La Spada G."/>
            <person name="Messina E."/>
            <person name="Smedile F."/>
            <person name="Toshchakov S.V."/>
            <person name="Shevchenko M.A."/>
            <person name="Golyshin P.N."/>
            <person name="Golyshina O.V."/>
            <person name="Ferrer M."/>
            <person name="Rohde M."/>
            <person name="Mushegian A."/>
            <person name="Sorokin D.Y."/>
            <person name="Giuliano L."/>
            <person name="Yakimov M.M."/>
        </authorList>
    </citation>
    <scope>NUCLEOTIDE SEQUENCE [LARGE SCALE GENOMIC DNA]</scope>
    <source>
        <strain evidence="3">LC1Nh</strain>
    </source>
</reference>
<name>A0A5Q0UG39_9ARCH</name>
<dbReference type="GeneID" id="42365112"/>
<keyword evidence="1" id="KW-0812">Transmembrane</keyword>
<evidence type="ECO:0000313" key="2">
    <source>
        <dbReference type="EMBL" id="QGA80613.1"/>
    </source>
</evidence>
<accession>A0A5Q0UG39</accession>
<organism evidence="2 3">
    <name type="scientific">Candidatus Nanohalobium constans</name>
    <dbReference type="NCBI Taxonomy" id="2565781"/>
    <lineage>
        <taxon>Archaea</taxon>
        <taxon>Candidatus Nanohalarchaeota</taxon>
        <taxon>Candidatus Nanohalobia</taxon>
        <taxon>Candidatus Nanohalobiales</taxon>
        <taxon>Candidatus Nanohalobiaceae</taxon>
        <taxon>Candidatus Nanohalobium</taxon>
    </lineage>
</organism>
<proteinExistence type="predicted"/>
<sequence length="119" mass="12342">MALLDNLIVFIVGIIIGGLGIHFGAMFTLGRADFSKAVKTALIGAVVWSIVGFFLGGIPFLGPLITFIAWLGVIKISYEGGWINAAAIALIAWISVLIILYLLAAIGIGGFEAIGVPGV</sequence>
<dbReference type="RefSeq" id="WP_153550353.1">
    <property type="nucleotide sequence ID" value="NZ_CP040089.1"/>
</dbReference>
<feature type="transmembrane region" description="Helical" evidence="1">
    <location>
        <begin position="82"/>
        <end position="104"/>
    </location>
</feature>
<gene>
    <name evidence="2" type="ORF">LC1Nh_0725</name>
</gene>
<feature type="transmembrane region" description="Helical" evidence="1">
    <location>
        <begin position="6"/>
        <end position="29"/>
    </location>
</feature>
<keyword evidence="1" id="KW-0472">Membrane</keyword>
<dbReference type="Proteomes" id="UP000377803">
    <property type="component" value="Chromosome"/>
</dbReference>
<keyword evidence="1" id="KW-1133">Transmembrane helix</keyword>
<evidence type="ECO:0000256" key="1">
    <source>
        <dbReference type="SAM" id="Phobius"/>
    </source>
</evidence>
<evidence type="ECO:0000313" key="3">
    <source>
        <dbReference type="Proteomes" id="UP000377803"/>
    </source>
</evidence>
<evidence type="ECO:0008006" key="4">
    <source>
        <dbReference type="Google" id="ProtNLM"/>
    </source>
</evidence>